<dbReference type="OrthoDB" id="9805696at2"/>
<dbReference type="SMART" id="SM00490">
    <property type="entry name" value="HELICc"/>
    <property type="match status" value="1"/>
</dbReference>
<dbReference type="GO" id="GO:0005524">
    <property type="term" value="F:ATP binding"/>
    <property type="evidence" value="ECO:0007669"/>
    <property type="project" value="UniProtKB-UniRule"/>
</dbReference>
<comment type="function">
    <text evidence="5">DEAD-box RNA helicase involved in the assembly of the 50S ribosomal subunit. Has an RNA-dependent ATPase activity, which is specific for 23S rRNA, and a 3' to 5' RNA helicase activity that uses the energy of ATP hydrolysis to destabilize and unwind short rRNA duplexes.</text>
</comment>
<dbReference type="InterPro" id="IPR014014">
    <property type="entry name" value="RNA_helicase_DEAD_Q_motif"/>
</dbReference>
<evidence type="ECO:0000256" key="6">
    <source>
        <dbReference type="PROSITE-ProRule" id="PRU00552"/>
    </source>
</evidence>
<dbReference type="PROSITE" id="PS51195">
    <property type="entry name" value="Q_MOTIF"/>
    <property type="match status" value="1"/>
</dbReference>
<evidence type="ECO:0000256" key="1">
    <source>
        <dbReference type="ARBA" id="ARBA00022741"/>
    </source>
</evidence>
<gene>
    <name evidence="5" type="primary">dbpA</name>
    <name evidence="10" type="ordered locus">Amet_3755</name>
</gene>
<dbReference type="InterPro" id="IPR012677">
    <property type="entry name" value="Nucleotide-bd_a/b_plait_sf"/>
</dbReference>
<dbReference type="Proteomes" id="UP000001572">
    <property type="component" value="Chromosome"/>
</dbReference>
<feature type="domain" description="DEAD-box RNA helicase Q" evidence="9">
    <location>
        <begin position="4"/>
        <end position="32"/>
    </location>
</feature>
<dbReference type="Pfam" id="PF00270">
    <property type="entry name" value="DEAD"/>
    <property type="match status" value="1"/>
</dbReference>
<dbReference type="InterPro" id="IPR000629">
    <property type="entry name" value="RNA-helicase_DEAD-box_CS"/>
</dbReference>
<dbReference type="GO" id="GO:0016887">
    <property type="term" value="F:ATP hydrolysis activity"/>
    <property type="evidence" value="ECO:0007669"/>
    <property type="project" value="RHEA"/>
</dbReference>
<dbReference type="Pfam" id="PF03880">
    <property type="entry name" value="DbpA"/>
    <property type="match status" value="1"/>
</dbReference>
<evidence type="ECO:0000259" key="8">
    <source>
        <dbReference type="PROSITE" id="PS51194"/>
    </source>
</evidence>
<keyword evidence="1 5" id="KW-0547">Nucleotide-binding</keyword>
<proteinExistence type="inferred from homology"/>
<reference evidence="11" key="1">
    <citation type="journal article" date="2016" name="Genome Announc.">
        <title>Complete genome sequence of Alkaliphilus metalliredigens strain QYMF, an alkaliphilic and metal-reducing bacterium isolated from borax-contaminated leachate ponds.</title>
        <authorList>
            <person name="Hwang C."/>
            <person name="Copeland A."/>
            <person name="Lucas S."/>
            <person name="Lapidus A."/>
            <person name="Barry K."/>
            <person name="Detter J.C."/>
            <person name="Glavina Del Rio T."/>
            <person name="Hammon N."/>
            <person name="Israni S."/>
            <person name="Dalin E."/>
            <person name="Tice H."/>
            <person name="Pitluck S."/>
            <person name="Chertkov O."/>
            <person name="Brettin T."/>
            <person name="Bruce D."/>
            <person name="Han C."/>
            <person name="Schmutz J."/>
            <person name="Larimer F."/>
            <person name="Land M.L."/>
            <person name="Hauser L."/>
            <person name="Kyrpides N."/>
            <person name="Mikhailova N."/>
            <person name="Ye Q."/>
            <person name="Zhou J."/>
            <person name="Richardson P."/>
            <person name="Fields M.W."/>
        </authorList>
    </citation>
    <scope>NUCLEOTIDE SEQUENCE [LARGE SCALE GENOMIC DNA]</scope>
    <source>
        <strain evidence="11">QYMF</strain>
    </source>
</reference>
<evidence type="ECO:0000259" key="7">
    <source>
        <dbReference type="PROSITE" id="PS51192"/>
    </source>
</evidence>
<sequence>MIKSNFSDYQLSDELLKSISMLNFESPTKVQQQVIPAILEHKDIIVKSQTGSGKTAAFAIPICQLVDWDENKPQALVLVPTRELAIQVKEDMFNIGRFKRLKVAAVYGKAPFYHQEKELKQKTHVVVGTPGRIIDHMEKGTFDTSQIKYLVIDEADEMFNMGFVDQIETIIKDLSKKRVTMLLSATMPSAIETLSNRYMKDPIHAEIEEESSAVDRISQERYTVEYRDKMKLLSDITIVENPDSCIIFCNTKQRVDEVNDELIRLNYTCEKIHGGMEQRDRVRVMNEFKQGYFRYLVATDVAARGIDIDNISLVINYDIPQDKESYVHRIGRTGRISREGRAITFVTQYEDKFLKDIHRYIGKEIPLMQRPEIETVNDSKEEFVEKINTKPEVKETKGAPLSKEILKLHINAGKKTKMRPVDIVGTLCSIEGVTADDIGIINVVDVSTFVEILNDKGELVLEELQNKPIKGRLRKVSKAVETQM</sequence>
<comment type="domain">
    <text evidence="5">Contains an N-terminal domain that binds non-specifically to RNA and a C-terminal domain that binds specifically and tightly to hairpin 92 of 23S rRNA.</text>
</comment>
<dbReference type="SMART" id="SM00487">
    <property type="entry name" value="DEXDc"/>
    <property type="match status" value="1"/>
</dbReference>
<evidence type="ECO:0000259" key="9">
    <source>
        <dbReference type="PROSITE" id="PS51195"/>
    </source>
</evidence>
<dbReference type="PROSITE" id="PS51192">
    <property type="entry name" value="HELICASE_ATP_BIND_1"/>
    <property type="match status" value="1"/>
</dbReference>
<dbReference type="PANTHER" id="PTHR47959:SF1">
    <property type="entry name" value="ATP-DEPENDENT RNA HELICASE DBPA"/>
    <property type="match status" value="1"/>
</dbReference>
<evidence type="ECO:0000256" key="4">
    <source>
        <dbReference type="ARBA" id="ARBA00022840"/>
    </source>
</evidence>
<dbReference type="CDD" id="cd18787">
    <property type="entry name" value="SF2_C_DEAD"/>
    <property type="match status" value="1"/>
</dbReference>
<feature type="region of interest" description="Involved in 23S rRNA binding" evidence="5">
    <location>
        <begin position="406"/>
        <end position="484"/>
    </location>
</feature>
<accession>A6TUK6</accession>
<comment type="catalytic activity">
    <reaction evidence="5">
        <text>ATP + H2O = ADP + phosphate + H(+)</text>
        <dbReference type="Rhea" id="RHEA:13065"/>
        <dbReference type="ChEBI" id="CHEBI:15377"/>
        <dbReference type="ChEBI" id="CHEBI:15378"/>
        <dbReference type="ChEBI" id="CHEBI:30616"/>
        <dbReference type="ChEBI" id="CHEBI:43474"/>
        <dbReference type="ChEBI" id="CHEBI:456216"/>
        <dbReference type="EC" id="3.6.4.13"/>
    </reaction>
</comment>
<keyword evidence="2 5" id="KW-0378">Hydrolase</keyword>
<dbReference type="InterPro" id="IPR011545">
    <property type="entry name" value="DEAD/DEAH_box_helicase_dom"/>
</dbReference>
<keyword evidence="3 5" id="KW-0347">Helicase</keyword>
<keyword evidence="11" id="KW-1185">Reference proteome</keyword>
<evidence type="ECO:0000256" key="5">
    <source>
        <dbReference type="HAMAP-Rule" id="MF_00965"/>
    </source>
</evidence>
<dbReference type="GO" id="GO:0000027">
    <property type="term" value="P:ribosomal large subunit assembly"/>
    <property type="evidence" value="ECO:0007669"/>
    <property type="project" value="UniProtKB-UniRule"/>
</dbReference>
<feature type="domain" description="Helicase C-terminal" evidence="8">
    <location>
        <begin position="231"/>
        <end position="381"/>
    </location>
</feature>
<dbReference type="RefSeq" id="WP_012064834.1">
    <property type="nucleotide sequence ID" value="NC_009633.1"/>
</dbReference>
<dbReference type="CDD" id="cd00268">
    <property type="entry name" value="DEADc"/>
    <property type="match status" value="1"/>
</dbReference>
<evidence type="ECO:0000256" key="3">
    <source>
        <dbReference type="ARBA" id="ARBA00022806"/>
    </source>
</evidence>
<keyword evidence="4 5" id="KW-0067">ATP-binding</keyword>
<dbReference type="Gene3D" id="3.40.50.300">
    <property type="entry name" value="P-loop containing nucleotide triphosphate hydrolases"/>
    <property type="match status" value="2"/>
</dbReference>
<dbReference type="EMBL" id="CP000724">
    <property type="protein sequence ID" value="ABR49874.1"/>
    <property type="molecule type" value="Genomic_DNA"/>
</dbReference>
<dbReference type="InterPro" id="IPR027417">
    <property type="entry name" value="P-loop_NTPase"/>
</dbReference>
<organism evidence="10 11">
    <name type="scientific">Alkaliphilus metalliredigens (strain QYMF)</name>
    <dbReference type="NCBI Taxonomy" id="293826"/>
    <lineage>
        <taxon>Bacteria</taxon>
        <taxon>Bacillati</taxon>
        <taxon>Bacillota</taxon>
        <taxon>Clostridia</taxon>
        <taxon>Peptostreptococcales</taxon>
        <taxon>Natronincolaceae</taxon>
        <taxon>Alkaliphilus</taxon>
    </lineage>
</organism>
<evidence type="ECO:0000313" key="11">
    <source>
        <dbReference type="Proteomes" id="UP000001572"/>
    </source>
</evidence>
<evidence type="ECO:0000256" key="2">
    <source>
        <dbReference type="ARBA" id="ARBA00022801"/>
    </source>
</evidence>
<dbReference type="Gene3D" id="3.30.70.330">
    <property type="match status" value="1"/>
</dbReference>
<dbReference type="eggNOG" id="COG0513">
    <property type="taxonomic scope" value="Bacteria"/>
</dbReference>
<dbReference type="InterPro" id="IPR001650">
    <property type="entry name" value="Helicase_C-like"/>
</dbReference>
<dbReference type="InterPro" id="IPR014001">
    <property type="entry name" value="Helicase_ATP-bd"/>
</dbReference>
<dbReference type="GO" id="GO:0005829">
    <property type="term" value="C:cytosol"/>
    <property type="evidence" value="ECO:0007669"/>
    <property type="project" value="TreeGrafter"/>
</dbReference>
<dbReference type="STRING" id="293826.Amet_3755"/>
<comment type="subcellular location">
    <subcellularLocation>
        <location evidence="5">Cytoplasm</location>
    </subcellularLocation>
</comment>
<feature type="short sequence motif" description="Q motif" evidence="6">
    <location>
        <begin position="4"/>
        <end position="32"/>
    </location>
</feature>
<protein>
    <recommendedName>
        <fullName evidence="5">ATP-dependent RNA helicase DbpA</fullName>
        <ecNumber evidence="5">3.6.4.13</ecNumber>
    </recommendedName>
</protein>
<comment type="similarity">
    <text evidence="5">Belongs to the DEAD box helicase family. DbpA subfamily.</text>
</comment>
<dbReference type="PANTHER" id="PTHR47959">
    <property type="entry name" value="ATP-DEPENDENT RNA HELICASE RHLE-RELATED"/>
    <property type="match status" value="1"/>
</dbReference>
<dbReference type="HOGENOM" id="CLU_003041_21_1_9"/>
<dbReference type="GO" id="GO:0034458">
    <property type="term" value="F:3'-5' RNA helicase activity"/>
    <property type="evidence" value="ECO:0007669"/>
    <property type="project" value="UniProtKB-UniRule"/>
</dbReference>
<dbReference type="PROSITE" id="PS00039">
    <property type="entry name" value="DEAD_ATP_HELICASE"/>
    <property type="match status" value="1"/>
</dbReference>
<keyword evidence="5" id="KW-0694">RNA-binding</keyword>
<dbReference type="SUPFAM" id="SSF52540">
    <property type="entry name" value="P-loop containing nucleoside triphosphate hydrolases"/>
    <property type="match status" value="1"/>
</dbReference>
<evidence type="ECO:0000313" key="10">
    <source>
        <dbReference type="EMBL" id="ABR49874.1"/>
    </source>
</evidence>
<dbReference type="PROSITE" id="PS51194">
    <property type="entry name" value="HELICASE_CTER"/>
    <property type="match status" value="1"/>
</dbReference>
<dbReference type="Pfam" id="PF00271">
    <property type="entry name" value="Helicase_C"/>
    <property type="match status" value="1"/>
</dbReference>
<feature type="domain" description="Helicase ATP-binding" evidence="7">
    <location>
        <begin position="35"/>
        <end position="205"/>
    </location>
</feature>
<name>A6TUK6_ALKMQ</name>
<dbReference type="InterPro" id="IPR005580">
    <property type="entry name" value="DbpA/CsdA_RNA-bd_dom"/>
</dbReference>
<dbReference type="InterPro" id="IPR028619">
    <property type="entry name" value="DEAD_helicase_DbpA"/>
</dbReference>
<dbReference type="InterPro" id="IPR044742">
    <property type="entry name" value="DEAD/DEAH_RhlB"/>
</dbReference>
<keyword evidence="5" id="KW-0963">Cytoplasm</keyword>
<dbReference type="EC" id="3.6.4.13" evidence="5"/>
<dbReference type="KEGG" id="amt:Amet_3755"/>
<dbReference type="AlphaFoldDB" id="A6TUK6"/>
<keyword evidence="5" id="KW-0690">Ribosome biogenesis</keyword>
<dbReference type="InterPro" id="IPR050079">
    <property type="entry name" value="DEAD_box_RNA_helicase"/>
</dbReference>
<dbReference type="HAMAP" id="MF_00965">
    <property type="entry name" value="DEAD_helicase_DbpA"/>
    <property type="match status" value="1"/>
</dbReference>
<dbReference type="GO" id="GO:0003723">
    <property type="term" value="F:RNA binding"/>
    <property type="evidence" value="ECO:0007669"/>
    <property type="project" value="UniProtKB-UniRule"/>
</dbReference>